<feature type="transmembrane region" description="Helical" evidence="1">
    <location>
        <begin position="26"/>
        <end position="46"/>
    </location>
</feature>
<protein>
    <submittedName>
        <fullName evidence="2">Uncharacterized protein</fullName>
    </submittedName>
</protein>
<keyword evidence="3" id="KW-1185">Reference proteome</keyword>
<dbReference type="EMBL" id="CP058561">
    <property type="protein sequence ID" value="QUH27795.1"/>
    <property type="molecule type" value="Genomic_DNA"/>
</dbReference>
<dbReference type="KEGG" id="vgu:HYG85_02235"/>
<evidence type="ECO:0000313" key="3">
    <source>
        <dbReference type="Proteomes" id="UP000677305"/>
    </source>
</evidence>
<evidence type="ECO:0000256" key="1">
    <source>
        <dbReference type="SAM" id="Phobius"/>
    </source>
</evidence>
<accession>A0A8J8M7Z0</accession>
<keyword evidence="1" id="KW-0472">Membrane</keyword>
<keyword evidence="1" id="KW-1133">Transmembrane helix</keyword>
<sequence length="204" mass="23860">MFGLEKYIKDYGDGPKKIIKMGRSNLIIGIIALIFTLGIGIALSILCRQLEPLYIFVPFSIINILIIRNNIKKIKEGKNRLLDDNSIYEADKFLKDFLSNDIKRGVLLDYLNAALIEYFTIKPILVENRILDNKIRGVIDNNINISVFHDWIDIVWFIDIFELEDDTYNKFKAIEDYRLEGKNIPVRELREMINMSRFTNTVCY</sequence>
<gene>
    <name evidence="2" type="ORF">HYG85_02235</name>
</gene>
<evidence type="ECO:0000313" key="2">
    <source>
        <dbReference type="EMBL" id="QUH27795.1"/>
    </source>
</evidence>
<dbReference type="Proteomes" id="UP000677305">
    <property type="component" value="Chromosome"/>
</dbReference>
<feature type="transmembrane region" description="Helical" evidence="1">
    <location>
        <begin position="52"/>
        <end position="71"/>
    </location>
</feature>
<proteinExistence type="predicted"/>
<name>A0A8J8M7Z0_9FIRM</name>
<dbReference type="AlphaFoldDB" id="A0A8J8M7Z0"/>
<keyword evidence="1" id="KW-0812">Transmembrane</keyword>
<reference evidence="2 3" key="1">
    <citation type="submission" date="2020-07" db="EMBL/GenBank/DDBJ databases">
        <title>Vallitalea guaymasensis genome.</title>
        <authorList>
            <person name="Postec A."/>
        </authorList>
    </citation>
    <scope>NUCLEOTIDE SEQUENCE [LARGE SCALE GENOMIC DNA]</scope>
    <source>
        <strain evidence="2 3">Ra1766G1</strain>
    </source>
</reference>
<organism evidence="2 3">
    <name type="scientific">Vallitalea guaymasensis</name>
    <dbReference type="NCBI Taxonomy" id="1185412"/>
    <lineage>
        <taxon>Bacteria</taxon>
        <taxon>Bacillati</taxon>
        <taxon>Bacillota</taxon>
        <taxon>Clostridia</taxon>
        <taxon>Lachnospirales</taxon>
        <taxon>Vallitaleaceae</taxon>
        <taxon>Vallitalea</taxon>
    </lineage>
</organism>
<dbReference type="RefSeq" id="WP_212692105.1">
    <property type="nucleotide sequence ID" value="NZ_CP058561.1"/>
</dbReference>